<feature type="domain" description="Bacterial bifunctional deaminase-reductase C-terminal" evidence="1">
    <location>
        <begin position="9"/>
        <end position="169"/>
    </location>
</feature>
<dbReference type="InterPro" id="IPR024072">
    <property type="entry name" value="DHFR-like_dom_sf"/>
</dbReference>
<dbReference type="PANTHER" id="PTHR38011">
    <property type="entry name" value="DIHYDROFOLATE REDUCTASE FAMILY PROTEIN (AFU_ORTHOLOGUE AFUA_8G06820)"/>
    <property type="match status" value="1"/>
</dbReference>
<name>A0AA86M8U8_9BURK</name>
<dbReference type="InterPro" id="IPR002734">
    <property type="entry name" value="RibDG_C"/>
</dbReference>
<reference evidence="2 3" key="1">
    <citation type="submission" date="2023-10" db="EMBL/GenBank/DDBJ databases">
        <title>Complete Genome Sequence of Limnobacter thiooxidans CS-K2T, Isolated from freshwater lake sediments in Bavaria, Germany.</title>
        <authorList>
            <person name="Naruki M."/>
            <person name="Watanabe A."/>
            <person name="Warashina T."/>
            <person name="Morita T."/>
            <person name="Arakawa K."/>
        </authorList>
    </citation>
    <scope>NUCLEOTIDE SEQUENCE [LARGE SCALE GENOMIC DNA]</scope>
    <source>
        <strain evidence="2 3">CS-K2</strain>
    </source>
</reference>
<dbReference type="GO" id="GO:0008703">
    <property type="term" value="F:5-amino-6-(5-phosphoribosylamino)uracil reductase activity"/>
    <property type="evidence" value="ECO:0007669"/>
    <property type="project" value="InterPro"/>
</dbReference>
<dbReference type="KEGG" id="lto:RGQ30_21700"/>
<dbReference type="Proteomes" id="UP001329151">
    <property type="component" value="Chromosome"/>
</dbReference>
<evidence type="ECO:0000259" key="1">
    <source>
        <dbReference type="Pfam" id="PF01872"/>
    </source>
</evidence>
<dbReference type="RefSeq" id="WP_130555876.1">
    <property type="nucleotide sequence ID" value="NZ_AP028947.1"/>
</dbReference>
<evidence type="ECO:0000313" key="3">
    <source>
        <dbReference type="Proteomes" id="UP001329151"/>
    </source>
</evidence>
<dbReference type="EMBL" id="AP028947">
    <property type="protein sequence ID" value="BET26669.1"/>
    <property type="molecule type" value="Genomic_DNA"/>
</dbReference>
<keyword evidence="3" id="KW-1185">Reference proteome</keyword>
<dbReference type="GO" id="GO:0009231">
    <property type="term" value="P:riboflavin biosynthetic process"/>
    <property type="evidence" value="ECO:0007669"/>
    <property type="project" value="InterPro"/>
</dbReference>
<dbReference type="AlphaFoldDB" id="A0AA86M8U8"/>
<dbReference type="SUPFAM" id="SSF53597">
    <property type="entry name" value="Dihydrofolate reductase-like"/>
    <property type="match status" value="1"/>
</dbReference>
<dbReference type="Pfam" id="PF01872">
    <property type="entry name" value="RibD_C"/>
    <property type="match status" value="1"/>
</dbReference>
<dbReference type="InterPro" id="IPR050765">
    <property type="entry name" value="Riboflavin_Biosynth_HTPR"/>
</dbReference>
<dbReference type="PANTHER" id="PTHR38011:SF11">
    <property type="entry name" value="2,5-DIAMINO-6-RIBOSYLAMINO-4(3H)-PYRIMIDINONE 5'-PHOSPHATE REDUCTASE"/>
    <property type="match status" value="1"/>
</dbReference>
<organism evidence="2 3">
    <name type="scientific">Limnobacter thiooxidans</name>
    <dbReference type="NCBI Taxonomy" id="131080"/>
    <lineage>
        <taxon>Bacteria</taxon>
        <taxon>Pseudomonadati</taxon>
        <taxon>Pseudomonadota</taxon>
        <taxon>Betaproteobacteria</taxon>
        <taxon>Burkholderiales</taxon>
        <taxon>Burkholderiaceae</taxon>
        <taxon>Limnobacter</taxon>
    </lineage>
</organism>
<sequence>MTITTSVYIATSLDGFIAREDGSIDWLMEANSTVPAGEDCGYAAFMSSVDVLIMGRNTYEQVAGFEPWPYEGKRVVVLTSRELDFRQGPEIHLEKSSETPHDLLKRLESEGCKHAYVDGGKVIQSFLSDSLIDRLTITTVPVLIGAGRPLFGSVSNDVKLKLAHSKAYEFGFVQTTYLADADA</sequence>
<protein>
    <submittedName>
        <fullName evidence="2">Dihydrofolate reductase family protein</fullName>
    </submittedName>
</protein>
<dbReference type="Gene3D" id="3.40.430.10">
    <property type="entry name" value="Dihydrofolate Reductase, subunit A"/>
    <property type="match status" value="1"/>
</dbReference>
<accession>A0AA86M8U8</accession>
<gene>
    <name evidence="2" type="ORF">RGQ30_21700</name>
</gene>
<evidence type="ECO:0000313" key="2">
    <source>
        <dbReference type="EMBL" id="BET26669.1"/>
    </source>
</evidence>
<proteinExistence type="predicted"/>